<dbReference type="GO" id="GO:0005778">
    <property type="term" value="C:peroxisomal membrane"/>
    <property type="evidence" value="ECO:0007669"/>
    <property type="project" value="UniProtKB-ARBA"/>
</dbReference>
<dbReference type="OrthoDB" id="74314at2759"/>
<accession>A0A1E3QZN0</accession>
<reference evidence="9" key="1">
    <citation type="submission" date="2016-05" db="EMBL/GenBank/DDBJ databases">
        <title>Comparative genomics of biotechnologically important yeasts.</title>
        <authorList>
            <consortium name="DOE Joint Genome Institute"/>
            <person name="Riley R."/>
            <person name="Haridas S."/>
            <person name="Wolfe K.H."/>
            <person name="Lopes M.R."/>
            <person name="Hittinger C.T."/>
            <person name="Goker M."/>
            <person name="Salamov A."/>
            <person name="Wisecaver J."/>
            <person name="Long T.M."/>
            <person name="Aerts A.L."/>
            <person name="Barry K."/>
            <person name="Choi C."/>
            <person name="Clum A."/>
            <person name="Coughlan A.Y."/>
            <person name="Deshpande S."/>
            <person name="Douglass A.P."/>
            <person name="Hanson S.J."/>
            <person name="Klenk H.-P."/>
            <person name="Labutti K."/>
            <person name="Lapidus A."/>
            <person name="Lindquist E."/>
            <person name="Lipzen A."/>
            <person name="Meier-Kolthoff J.P."/>
            <person name="Ohm R.A."/>
            <person name="Otillar R.P."/>
            <person name="Pangilinan J."/>
            <person name="Peng Y."/>
            <person name="Rokas A."/>
            <person name="Rosa C.A."/>
            <person name="Scheuner C."/>
            <person name="Sibirny A.A."/>
            <person name="Slot J.C."/>
            <person name="Stielow J.B."/>
            <person name="Sun H."/>
            <person name="Kurtzman C.P."/>
            <person name="Blackwell M."/>
            <person name="Grigoriev I.V."/>
            <person name="Jeffries T.W."/>
        </authorList>
    </citation>
    <scope>NUCLEOTIDE SEQUENCE [LARGE SCALE GENOMIC DNA]</scope>
    <source>
        <strain evidence="9">NRRL Y-12698</strain>
    </source>
</reference>
<dbReference type="GeneID" id="30150129"/>
<feature type="region of interest" description="Disordered" evidence="5">
    <location>
        <begin position="241"/>
        <end position="280"/>
    </location>
</feature>
<dbReference type="PANTHER" id="PTHR28304">
    <property type="entry name" value="PEROXISOMAL MEMBRANE PROTEIN PEX29"/>
    <property type="match status" value="1"/>
</dbReference>
<sequence>MVSSENIRRRTGQALSTMYDLTSTVAASNEDSTMGVAAGTAASFLSIGIDKVNRKLSEKETMLAVDRELDGFGEAGEPREHFVDKLLDKLLLHALPKDLPGREDVASRLSDPDRKLTPRLSLTTLTGNFKNLSSRMSGLFEVQYALGRVFMWRHPSVTISVLFLYTAACLYPHLLLIYPLVYLLFGVMLPAYEHRHPIPRAETVPTKRRGQSLMEFLNQTREKSIAEELIAKSDFLTPLNNEGEKRSVKSDERSMKSDENPRDGTLKAEIPADDDEKPSHGTLVKSQMELFINMRDLQNLTTDVIKVYDATEEFVYGTAGFKDERISTSLFISVLLLIALLVFLGPYTPWRLIFVSLGWAVVVVCHPKCAKYVKRINHLYIAPRNKKMAEFVASVYRRSERNAIILDEQPEVREVEVFELEQGLTASQWNPYCFAVNSFERSHAARLTQRRPVGATHLSEVLPPKGWKFDAGEDHEWQIDYNANKYVRERGITGVRIDDQNEWVYDVEGGYYDSQWRRRRWVRSCYRYARAPKRSHTLAV</sequence>
<dbReference type="STRING" id="984486.A0A1E3QZN0"/>
<dbReference type="EMBL" id="KV454426">
    <property type="protein sequence ID" value="ODQ83004.1"/>
    <property type="molecule type" value="Genomic_DNA"/>
</dbReference>
<evidence type="ECO:0000313" key="9">
    <source>
        <dbReference type="Proteomes" id="UP000094336"/>
    </source>
</evidence>
<protein>
    <recommendedName>
        <fullName evidence="7">TECPR1-like DysF domain-containing protein</fullName>
    </recommendedName>
</protein>
<dbReference type="InterPro" id="IPR052816">
    <property type="entry name" value="Peroxisomal_Membrane_PEX28-32"/>
</dbReference>
<feature type="transmembrane region" description="Helical" evidence="6">
    <location>
        <begin position="174"/>
        <end position="192"/>
    </location>
</feature>
<evidence type="ECO:0000313" key="8">
    <source>
        <dbReference type="EMBL" id="ODQ83004.1"/>
    </source>
</evidence>
<feature type="transmembrane region" description="Helical" evidence="6">
    <location>
        <begin position="326"/>
        <end position="344"/>
    </location>
</feature>
<comment type="subcellular location">
    <subcellularLocation>
        <location evidence="1">Membrane</location>
        <topology evidence="1">Multi-pass membrane protein</topology>
    </subcellularLocation>
</comment>
<dbReference type="Proteomes" id="UP000094336">
    <property type="component" value="Unassembled WGS sequence"/>
</dbReference>
<keyword evidence="3 6" id="KW-1133">Transmembrane helix</keyword>
<dbReference type="Pfam" id="PF06398">
    <property type="entry name" value="Pex24p"/>
    <property type="match status" value="1"/>
</dbReference>
<gene>
    <name evidence="8" type="ORF">BABINDRAFT_57186</name>
</gene>
<evidence type="ECO:0000256" key="1">
    <source>
        <dbReference type="ARBA" id="ARBA00004141"/>
    </source>
</evidence>
<name>A0A1E3QZN0_9ASCO</name>
<keyword evidence="9" id="KW-1185">Reference proteome</keyword>
<feature type="compositionally biased region" description="Basic and acidic residues" evidence="5">
    <location>
        <begin position="242"/>
        <end position="266"/>
    </location>
</feature>
<dbReference type="PANTHER" id="PTHR28304:SF1">
    <property type="entry name" value="PEROXISOMAL MEMBRANE PROTEIN PEX28"/>
    <property type="match status" value="1"/>
</dbReference>
<keyword evidence="4 6" id="KW-0472">Membrane</keyword>
<dbReference type="AlphaFoldDB" id="A0A1E3QZN0"/>
<organism evidence="8 9">
    <name type="scientific">Babjeviella inositovora NRRL Y-12698</name>
    <dbReference type="NCBI Taxonomy" id="984486"/>
    <lineage>
        <taxon>Eukaryota</taxon>
        <taxon>Fungi</taxon>
        <taxon>Dikarya</taxon>
        <taxon>Ascomycota</taxon>
        <taxon>Saccharomycotina</taxon>
        <taxon>Pichiomycetes</taxon>
        <taxon>Serinales incertae sedis</taxon>
        <taxon>Babjeviella</taxon>
    </lineage>
</organism>
<keyword evidence="2 6" id="KW-0812">Transmembrane</keyword>
<dbReference type="GO" id="GO:0007031">
    <property type="term" value="P:peroxisome organization"/>
    <property type="evidence" value="ECO:0007669"/>
    <property type="project" value="TreeGrafter"/>
</dbReference>
<dbReference type="InterPro" id="IPR010482">
    <property type="entry name" value="TECPR1-like_DysF"/>
</dbReference>
<feature type="domain" description="TECPR1-like DysF" evidence="7">
    <location>
        <begin position="120"/>
        <end position="523"/>
    </location>
</feature>
<evidence type="ECO:0000256" key="3">
    <source>
        <dbReference type="ARBA" id="ARBA00022989"/>
    </source>
</evidence>
<evidence type="ECO:0000259" key="7">
    <source>
        <dbReference type="Pfam" id="PF06398"/>
    </source>
</evidence>
<evidence type="ECO:0000256" key="6">
    <source>
        <dbReference type="SAM" id="Phobius"/>
    </source>
</evidence>
<evidence type="ECO:0000256" key="4">
    <source>
        <dbReference type="ARBA" id="ARBA00023136"/>
    </source>
</evidence>
<evidence type="ECO:0000256" key="5">
    <source>
        <dbReference type="SAM" id="MobiDB-lite"/>
    </source>
</evidence>
<evidence type="ECO:0000256" key="2">
    <source>
        <dbReference type="ARBA" id="ARBA00022692"/>
    </source>
</evidence>
<proteinExistence type="predicted"/>
<dbReference type="RefSeq" id="XP_018988332.1">
    <property type="nucleotide sequence ID" value="XM_019132276.1"/>
</dbReference>